<dbReference type="CTD" id="55103"/>
<name>A0A6P6DH49_OCTDE</name>
<dbReference type="SUPFAM" id="SSF48366">
    <property type="entry name" value="Ras GEF"/>
    <property type="match status" value="1"/>
</dbReference>
<reference evidence="7" key="1">
    <citation type="submission" date="2025-08" db="UniProtKB">
        <authorList>
            <consortium name="RefSeq"/>
        </authorList>
    </citation>
    <scope>IDENTIFICATION</scope>
</reference>
<dbReference type="PROSITE" id="PS50009">
    <property type="entry name" value="RASGEF_CAT"/>
    <property type="match status" value="1"/>
</dbReference>
<accession>A0A6P6DH49</accession>
<proteinExistence type="predicted"/>
<evidence type="ECO:0000313" key="7">
    <source>
        <dbReference type="RefSeq" id="XP_023559340.1"/>
    </source>
</evidence>
<keyword evidence="6" id="KW-1185">Reference proteome</keyword>
<dbReference type="Proteomes" id="UP000515203">
    <property type="component" value="Unplaced"/>
</dbReference>
<dbReference type="InterPro" id="IPR001895">
    <property type="entry name" value="RASGEF_cat_dom"/>
</dbReference>
<feature type="compositionally biased region" description="Low complexity" evidence="3">
    <location>
        <begin position="382"/>
        <end position="398"/>
    </location>
</feature>
<dbReference type="GeneID" id="101566636"/>
<dbReference type="InterPro" id="IPR036964">
    <property type="entry name" value="RASGEF_cat_dom_sf"/>
</dbReference>
<feature type="domain" description="Ras-GEF" evidence="5">
    <location>
        <begin position="49"/>
        <end position="282"/>
    </location>
</feature>
<evidence type="ECO:0000256" key="2">
    <source>
        <dbReference type="PROSITE-ProRule" id="PRU00168"/>
    </source>
</evidence>
<dbReference type="InterPro" id="IPR023578">
    <property type="entry name" value="Ras_GEF_dom_sf"/>
</dbReference>
<evidence type="ECO:0000259" key="5">
    <source>
        <dbReference type="PROSITE" id="PS50009"/>
    </source>
</evidence>
<evidence type="ECO:0000256" key="3">
    <source>
        <dbReference type="SAM" id="MobiDB-lite"/>
    </source>
</evidence>
<dbReference type="FunCoup" id="A0A6P6DH49">
    <property type="interactions" value="1239"/>
</dbReference>
<feature type="domain" description="PH" evidence="4">
    <location>
        <begin position="452"/>
        <end position="564"/>
    </location>
</feature>
<dbReference type="InParanoid" id="A0A6P6DH49"/>
<evidence type="ECO:0000256" key="1">
    <source>
        <dbReference type="ARBA" id="ARBA00022658"/>
    </source>
</evidence>
<dbReference type="SUPFAM" id="SSF50729">
    <property type="entry name" value="PH domain-like"/>
    <property type="match status" value="1"/>
</dbReference>
<organism evidence="6 7">
    <name type="scientific">Octodon degus</name>
    <name type="common">Degu</name>
    <name type="synonym">Sciurus degus</name>
    <dbReference type="NCBI Taxonomy" id="10160"/>
    <lineage>
        <taxon>Eukaryota</taxon>
        <taxon>Metazoa</taxon>
        <taxon>Chordata</taxon>
        <taxon>Craniata</taxon>
        <taxon>Vertebrata</taxon>
        <taxon>Euteleostomi</taxon>
        <taxon>Mammalia</taxon>
        <taxon>Eutheria</taxon>
        <taxon>Euarchontoglires</taxon>
        <taxon>Glires</taxon>
        <taxon>Rodentia</taxon>
        <taxon>Hystricomorpha</taxon>
        <taxon>Octodontidae</taxon>
        <taxon>Octodon</taxon>
    </lineage>
</organism>
<evidence type="ECO:0000313" key="6">
    <source>
        <dbReference type="Proteomes" id="UP000515203"/>
    </source>
</evidence>
<protein>
    <submittedName>
        <fullName evidence="7">Ras-specific guanine nucleotide-releasing factor RalGPS2</fullName>
    </submittedName>
</protein>
<dbReference type="Pfam" id="PF00169">
    <property type="entry name" value="PH"/>
    <property type="match status" value="1"/>
</dbReference>
<dbReference type="OrthoDB" id="546434at2759"/>
<dbReference type="Pfam" id="PF00617">
    <property type="entry name" value="RasGEF"/>
    <property type="match status" value="1"/>
</dbReference>
<dbReference type="InterPro" id="IPR008937">
    <property type="entry name" value="Ras-like_GEF"/>
</dbReference>
<dbReference type="PROSITE" id="PS50003">
    <property type="entry name" value="PH_DOMAIN"/>
    <property type="match status" value="1"/>
</dbReference>
<dbReference type="SMART" id="SM00233">
    <property type="entry name" value="PH"/>
    <property type="match status" value="1"/>
</dbReference>
<dbReference type="PANTHER" id="PTHR23113">
    <property type="entry name" value="GUANINE NUCLEOTIDE EXCHANGE FACTOR"/>
    <property type="match status" value="1"/>
</dbReference>
<keyword evidence="1 2" id="KW-0344">Guanine-nucleotide releasing factor</keyword>
<feature type="region of interest" description="Disordered" evidence="3">
    <location>
        <begin position="1"/>
        <end position="30"/>
    </location>
</feature>
<dbReference type="InterPro" id="IPR001849">
    <property type="entry name" value="PH_domain"/>
</dbReference>
<dbReference type="CDD" id="cd13310">
    <property type="entry name" value="PH_RalGPS1_2"/>
    <property type="match status" value="1"/>
</dbReference>
<dbReference type="RefSeq" id="XP_023559340.1">
    <property type="nucleotide sequence ID" value="XM_023703572.1"/>
</dbReference>
<dbReference type="GO" id="GO:0007265">
    <property type="term" value="P:Ras protein signal transduction"/>
    <property type="evidence" value="ECO:0007669"/>
    <property type="project" value="TreeGrafter"/>
</dbReference>
<dbReference type="GO" id="GO:0005886">
    <property type="term" value="C:plasma membrane"/>
    <property type="evidence" value="ECO:0007669"/>
    <property type="project" value="TreeGrafter"/>
</dbReference>
<gene>
    <name evidence="7" type="primary">Ralgps2</name>
</gene>
<evidence type="ECO:0000259" key="4">
    <source>
        <dbReference type="PROSITE" id="PS50003"/>
    </source>
</evidence>
<sequence length="578" mass="64793">MDLMNGQASNVNVPATASEKSSSSESLSDKGSELKKSFDAVVFDVLKVTPEEYAGQITLMDVPVFKAIQPDELSSCGWNKKEKYSSAPNAVAFTRRFNHVSFWVVREILHAQTLKIRAEVLSHYIKTAKKLYELNNLHALMAVVSGLQSAPIFRLTKTWALLSRKDKTTFEKLEYVMSKEDNYKRLRDYISSLKMTPCIPYLGELYYCVYCWPQTHSILYSSQVVKILKVYLNLEESEEYDPPLIPEILRNVLYILYLQYILSLQDLVSDDRYKLSLKIEPGTSTPRSAASREDLVGPEVGASPQSGRKSIAAEGALLPQTPPSPRNLIPHGHRKCHSLGYNFIHKMNTAEFKSATFPNAGPRHLLDDSVMEPHAPSRGQAESSTLSSGISIGSSDGSELSEETSWPAFERNRLYHSLGPVTRMARNGYRSHVKASSSAESEDLAVHLYPGAVTIQGVLRRKTLLKEGKKPTVASWTKYWAALCGTQLFYYAAKSLKATERKHFKSTSNKNVSVVGWMVMMADDPEHPDLFLLTDSEKGNSYKFQAGSRMNAMLWFKHLSAACQSNKQQVPANLMTFE</sequence>
<dbReference type="InterPro" id="IPR011993">
    <property type="entry name" value="PH-like_dom_sf"/>
</dbReference>
<feature type="compositionally biased region" description="Polar residues" evidence="3">
    <location>
        <begin position="1"/>
        <end position="15"/>
    </location>
</feature>
<dbReference type="SMART" id="SM00147">
    <property type="entry name" value="RasGEF"/>
    <property type="match status" value="1"/>
</dbReference>
<dbReference type="AlphaFoldDB" id="A0A6P6DH49"/>
<feature type="region of interest" description="Disordered" evidence="3">
    <location>
        <begin position="370"/>
        <end position="401"/>
    </location>
</feature>
<dbReference type="GO" id="GO:0005085">
    <property type="term" value="F:guanyl-nucleotide exchange factor activity"/>
    <property type="evidence" value="ECO:0007669"/>
    <property type="project" value="UniProtKB-KW"/>
</dbReference>
<dbReference type="Gene3D" id="2.30.29.30">
    <property type="entry name" value="Pleckstrin-homology domain (PH domain)/Phosphotyrosine-binding domain (PTB)"/>
    <property type="match status" value="1"/>
</dbReference>
<dbReference type="Gene3D" id="1.10.840.10">
    <property type="entry name" value="Ras guanine-nucleotide exchange factors catalytic domain"/>
    <property type="match status" value="1"/>
</dbReference>
<dbReference type="PANTHER" id="PTHR23113:SF357">
    <property type="entry name" value="RAS-SPECIFIC GUANINE NUCLEOTIDE-RELEASING FACTOR RALGPS2"/>
    <property type="match status" value="1"/>
</dbReference>
<feature type="region of interest" description="Disordered" evidence="3">
    <location>
        <begin position="283"/>
        <end position="306"/>
    </location>
</feature>